<comment type="subcellular location">
    <subcellularLocation>
        <location evidence="6">Cell membrane</location>
        <topology evidence="6">Multi-pass membrane protein</topology>
    </subcellularLocation>
    <subcellularLocation>
        <location evidence="1">Membrane</location>
        <topology evidence="1">Multi-pass membrane protein</topology>
    </subcellularLocation>
</comment>
<dbReference type="RefSeq" id="WP_066395371.1">
    <property type="nucleotide sequence ID" value="NZ_JAGIKZ010000008.1"/>
</dbReference>
<dbReference type="Pfam" id="PF00528">
    <property type="entry name" value="BPD_transp_1"/>
    <property type="match status" value="1"/>
</dbReference>
<dbReference type="CDD" id="cd09604">
    <property type="entry name" value="M1_APN_like"/>
    <property type="match status" value="1"/>
</dbReference>
<feature type="domain" description="ABC transmembrane type-1" evidence="7">
    <location>
        <begin position="81"/>
        <end position="289"/>
    </location>
</feature>
<feature type="transmembrane region" description="Helical" evidence="6">
    <location>
        <begin position="148"/>
        <end position="170"/>
    </location>
</feature>
<dbReference type="InterPro" id="IPR035906">
    <property type="entry name" value="MetI-like_sf"/>
</dbReference>
<comment type="caution">
    <text evidence="8">The sequence shown here is derived from an EMBL/GenBank/DDBJ whole genome shotgun (WGS) entry which is preliminary data.</text>
</comment>
<feature type="transmembrane region" description="Helical" evidence="6">
    <location>
        <begin position="118"/>
        <end position="136"/>
    </location>
</feature>
<feature type="transmembrane region" description="Helical" evidence="6">
    <location>
        <begin position="12"/>
        <end position="32"/>
    </location>
</feature>
<dbReference type="PROSITE" id="PS50928">
    <property type="entry name" value="ABC_TM1"/>
    <property type="match status" value="1"/>
</dbReference>
<keyword evidence="2 6" id="KW-0813">Transport</keyword>
<evidence type="ECO:0000256" key="3">
    <source>
        <dbReference type="ARBA" id="ARBA00022692"/>
    </source>
</evidence>
<evidence type="ECO:0000256" key="6">
    <source>
        <dbReference type="RuleBase" id="RU363032"/>
    </source>
</evidence>
<dbReference type="SUPFAM" id="SSF161098">
    <property type="entry name" value="MetI-like"/>
    <property type="match status" value="1"/>
</dbReference>
<keyword evidence="5 6" id="KW-0472">Membrane</keyword>
<evidence type="ECO:0000259" key="7">
    <source>
        <dbReference type="PROSITE" id="PS50928"/>
    </source>
</evidence>
<dbReference type="Gene3D" id="1.10.390.10">
    <property type="entry name" value="Neutral Protease Domain 2"/>
    <property type="match status" value="1"/>
</dbReference>
<dbReference type="EMBL" id="JAGIKZ010000008">
    <property type="protein sequence ID" value="MBP2241331.1"/>
    <property type="molecule type" value="Genomic_DNA"/>
</dbReference>
<name>A0ABS4RG02_9BACI</name>
<evidence type="ECO:0000256" key="5">
    <source>
        <dbReference type="ARBA" id="ARBA00023136"/>
    </source>
</evidence>
<feature type="transmembrane region" description="Helical" evidence="6">
    <location>
        <begin position="335"/>
        <end position="353"/>
    </location>
</feature>
<feature type="transmembrane region" description="Helical" evidence="6">
    <location>
        <begin position="209"/>
        <end position="234"/>
    </location>
</feature>
<sequence length="797" mass="91727">MSKLFKMNFSLYLGVFCVSVLLFLCFFGPLMAPHTLTEMLETQYRDGKVLSPPMEPFESDEYPLGTDKWGYDLSTMILHGLRYTVFIALAITVIKMGIGTLCGLYIGTWRKTPSWIIAFENAWSYVPLFLVLYFFLRPISFNSPLETSTLLGYFIVIAAIISIPSIISSVRLKTAELHKSVYIEAAMALGAGRSRLIWKHIFPQMKETLLVMFLLEIVYVITIMGQLALVNIFIGGTTVRFDPLIYLSVTKELSGIVGQARLNIYGNTHILIIPLIVLLFTTISFSLLANGLKNRYQSNYARTPWIKIGQMPNMKPIRKKFGEKQAWWPLSGEKLALLSLIIAFIGAGTYVYVTKDADVGVKSDAQATYDLQFVMDEKGVFDTVAAIEVKNQSKDDWEELVFYFIPNVFKEGHPFASVKGHSEVEMKAIEINGEKAEYSLEEDTLRIILPPNMKDKHKHRVEVSYTFTPPEEGVRFSKENENYYLAQWYPMAATYQDGKWNKEDYSDGGETYHTDFSDYRVQYKLPEGYSFVSTAEKDPALLKSEGTVKINKVRDFFIAIIKDMEVHEMKANNGVNIRLFTKKDHNKGIEDTLELAQDALRFYQEKIGEYPHKQLDMILDHGAFMEYPGIVTINPYIQDTYFYRNAIVHEIAHQYFYGVVSNDPYHQAWIDEGITEFATSMYFYAGRNQSEGQAFSIPNRRMEMVNELGLGRQYSNVPLHELKSSAFIYGQPAMELLKMMKDKYQLKGEDVKIVSMQFLSDYYHHFQYKEVNTDEFIRFAKDYFLVPSGYFNSWLNR</sequence>
<accession>A0ABS4RG02</accession>
<dbReference type="InterPro" id="IPR000515">
    <property type="entry name" value="MetI-like"/>
</dbReference>
<evidence type="ECO:0000256" key="1">
    <source>
        <dbReference type="ARBA" id="ARBA00004141"/>
    </source>
</evidence>
<evidence type="ECO:0000313" key="8">
    <source>
        <dbReference type="EMBL" id="MBP2241331.1"/>
    </source>
</evidence>
<keyword evidence="3 6" id="KW-0812">Transmembrane</keyword>
<dbReference type="InterPro" id="IPR027268">
    <property type="entry name" value="Peptidase_M4/M1_CTD_sf"/>
</dbReference>
<keyword evidence="4 6" id="KW-1133">Transmembrane helix</keyword>
<feature type="transmembrane region" description="Helical" evidence="6">
    <location>
        <begin position="270"/>
        <end position="292"/>
    </location>
</feature>
<dbReference type="Gene3D" id="1.10.3720.10">
    <property type="entry name" value="MetI-like"/>
    <property type="match status" value="1"/>
</dbReference>
<dbReference type="CDD" id="cd06261">
    <property type="entry name" value="TM_PBP2"/>
    <property type="match status" value="1"/>
</dbReference>
<dbReference type="Proteomes" id="UP001519293">
    <property type="component" value="Unassembled WGS sequence"/>
</dbReference>
<feature type="transmembrane region" description="Helical" evidence="6">
    <location>
        <begin position="83"/>
        <end position="106"/>
    </location>
</feature>
<gene>
    <name evidence="8" type="ORF">J2Z40_001893</name>
</gene>
<evidence type="ECO:0000313" key="9">
    <source>
        <dbReference type="Proteomes" id="UP001519293"/>
    </source>
</evidence>
<organism evidence="8 9">
    <name type="scientific">Cytobacillus eiseniae</name>
    <dbReference type="NCBI Taxonomy" id="762947"/>
    <lineage>
        <taxon>Bacteria</taxon>
        <taxon>Bacillati</taxon>
        <taxon>Bacillota</taxon>
        <taxon>Bacilli</taxon>
        <taxon>Bacillales</taxon>
        <taxon>Bacillaceae</taxon>
        <taxon>Cytobacillus</taxon>
    </lineage>
</organism>
<keyword evidence="9" id="KW-1185">Reference proteome</keyword>
<evidence type="ECO:0000256" key="2">
    <source>
        <dbReference type="ARBA" id="ARBA00022448"/>
    </source>
</evidence>
<evidence type="ECO:0000256" key="4">
    <source>
        <dbReference type="ARBA" id="ARBA00022989"/>
    </source>
</evidence>
<protein>
    <submittedName>
        <fullName evidence="8">ABC-type dipeptide/oligopeptide/nickel transport system permease subunit</fullName>
    </submittedName>
</protein>
<dbReference type="SUPFAM" id="SSF55486">
    <property type="entry name" value="Metalloproteases ('zincins'), catalytic domain"/>
    <property type="match status" value="1"/>
</dbReference>
<proteinExistence type="inferred from homology"/>
<dbReference type="PANTHER" id="PTHR43839:SF3">
    <property type="entry name" value="OLIGOPEPTIDE ABC TRANSPORTER, PERMEASE PROTEIN"/>
    <property type="match status" value="1"/>
</dbReference>
<comment type="similarity">
    <text evidence="6">Belongs to the binding-protein-dependent transport system permease family.</text>
</comment>
<dbReference type="PANTHER" id="PTHR43839">
    <property type="entry name" value="OPPC IN A BINDING PROTEIN-DEPENDENT TRANSPORT SYSTEM"/>
    <property type="match status" value="1"/>
</dbReference>
<reference evidence="8 9" key="1">
    <citation type="submission" date="2021-03" db="EMBL/GenBank/DDBJ databases">
        <title>Genomic Encyclopedia of Type Strains, Phase IV (KMG-IV): sequencing the most valuable type-strain genomes for metagenomic binning, comparative biology and taxonomic classification.</title>
        <authorList>
            <person name="Goeker M."/>
        </authorList>
    </citation>
    <scope>NUCLEOTIDE SEQUENCE [LARGE SCALE GENOMIC DNA]</scope>
    <source>
        <strain evidence="8 9">DSM 26675</strain>
    </source>
</reference>